<dbReference type="SUPFAM" id="SSF81606">
    <property type="entry name" value="PP2C-like"/>
    <property type="match status" value="1"/>
</dbReference>
<evidence type="ECO:0000313" key="5">
    <source>
        <dbReference type="EMBL" id="SFI68562.1"/>
    </source>
</evidence>
<dbReference type="InterPro" id="IPR052016">
    <property type="entry name" value="Bact_Sigma-Reg"/>
</dbReference>
<keyword evidence="6" id="KW-1185">Reference proteome</keyword>
<dbReference type="GO" id="GO:0004553">
    <property type="term" value="F:hydrolase activity, hydrolyzing O-glycosyl compounds"/>
    <property type="evidence" value="ECO:0007669"/>
    <property type="project" value="UniProtKB-ARBA"/>
</dbReference>
<dbReference type="Gene3D" id="2.60.120.260">
    <property type="entry name" value="Galactose-binding domain-like"/>
    <property type="match status" value="1"/>
</dbReference>
<dbReference type="InterPro" id="IPR025300">
    <property type="entry name" value="BetaGal_jelly_roll_dom"/>
</dbReference>
<dbReference type="EMBL" id="FORI01000004">
    <property type="protein sequence ID" value="SFI68562.1"/>
    <property type="molecule type" value="Genomic_DNA"/>
</dbReference>
<dbReference type="RefSeq" id="WP_074931238.1">
    <property type="nucleotide sequence ID" value="NZ_FORI01000004.1"/>
</dbReference>
<dbReference type="Pfam" id="PF07695">
    <property type="entry name" value="7TMR-DISM_7TM"/>
    <property type="match status" value="1"/>
</dbReference>
<gene>
    <name evidence="5" type="ORF">SAMN04487775_104126</name>
</gene>
<evidence type="ECO:0000313" key="6">
    <source>
        <dbReference type="Proteomes" id="UP000182737"/>
    </source>
</evidence>
<feature type="transmembrane region" description="Helical" evidence="3">
    <location>
        <begin position="277"/>
        <end position="293"/>
    </location>
</feature>
<dbReference type="Proteomes" id="UP000182737">
    <property type="component" value="Unassembled WGS sequence"/>
</dbReference>
<evidence type="ECO:0000256" key="3">
    <source>
        <dbReference type="SAM" id="Phobius"/>
    </source>
</evidence>
<keyword evidence="1" id="KW-0378">Hydrolase</keyword>
<keyword evidence="3" id="KW-1133">Transmembrane helix</keyword>
<dbReference type="InterPro" id="IPR011623">
    <property type="entry name" value="7TMR_DISM_rcpt_extracell_dom1"/>
</dbReference>
<evidence type="ECO:0000256" key="1">
    <source>
        <dbReference type="ARBA" id="ARBA00022801"/>
    </source>
</evidence>
<dbReference type="SMART" id="SM00331">
    <property type="entry name" value="PP2C_SIG"/>
    <property type="match status" value="1"/>
</dbReference>
<dbReference type="Pfam" id="PF07228">
    <property type="entry name" value="SpoIIE"/>
    <property type="match status" value="1"/>
</dbReference>
<dbReference type="Gene3D" id="3.60.40.10">
    <property type="entry name" value="PPM-type phosphatase domain"/>
    <property type="match status" value="1"/>
</dbReference>
<dbReference type="OrthoDB" id="353740at2"/>
<proteinExistence type="predicted"/>
<dbReference type="GO" id="GO:0016791">
    <property type="term" value="F:phosphatase activity"/>
    <property type="evidence" value="ECO:0007669"/>
    <property type="project" value="TreeGrafter"/>
</dbReference>
<organism evidence="5 6">
    <name type="scientific">Treponema bryantii</name>
    <dbReference type="NCBI Taxonomy" id="163"/>
    <lineage>
        <taxon>Bacteria</taxon>
        <taxon>Pseudomonadati</taxon>
        <taxon>Spirochaetota</taxon>
        <taxon>Spirochaetia</taxon>
        <taxon>Spirochaetales</taxon>
        <taxon>Treponemataceae</taxon>
        <taxon>Treponema</taxon>
    </lineage>
</organism>
<dbReference type="PROSITE" id="PS51257">
    <property type="entry name" value="PROKAR_LIPOPROTEIN"/>
    <property type="match status" value="1"/>
</dbReference>
<keyword evidence="3" id="KW-0472">Membrane</keyword>
<dbReference type="PANTHER" id="PTHR43156:SF2">
    <property type="entry name" value="STAGE II SPORULATION PROTEIN E"/>
    <property type="match status" value="1"/>
</dbReference>
<feature type="transmembrane region" description="Helical" evidence="3">
    <location>
        <begin position="335"/>
        <end position="356"/>
    </location>
</feature>
<feature type="transmembrane region" description="Helical" evidence="3">
    <location>
        <begin position="180"/>
        <end position="201"/>
    </location>
</feature>
<dbReference type="PANTHER" id="PTHR43156">
    <property type="entry name" value="STAGE II SPORULATION PROTEIN E-RELATED"/>
    <property type="match status" value="1"/>
</dbReference>
<protein>
    <submittedName>
        <fullName evidence="5">Serine phosphatase RsbU, regulator of sigma subunit</fullName>
    </submittedName>
</protein>
<dbReference type="InterPro" id="IPR036457">
    <property type="entry name" value="PPM-type-like_dom_sf"/>
</dbReference>
<name>A0A1I3K7R5_9SPIR</name>
<keyword evidence="3" id="KW-0812">Transmembrane</keyword>
<feature type="domain" description="PPM-type phosphatase" evidence="4">
    <location>
        <begin position="438"/>
        <end position="661"/>
    </location>
</feature>
<dbReference type="InterPro" id="IPR008979">
    <property type="entry name" value="Galactose-bd-like_sf"/>
</dbReference>
<dbReference type="Pfam" id="PF13364">
    <property type="entry name" value="BetaGal_ABD2"/>
    <property type="match status" value="1"/>
</dbReference>
<keyword evidence="2" id="KW-0326">Glycosidase</keyword>
<feature type="transmembrane region" description="Helical" evidence="3">
    <location>
        <begin position="305"/>
        <end position="323"/>
    </location>
</feature>
<sequence>MIKKSQFLTLLLLIFSFLFLSCKTKSNSTSRIYLENWEYSTAGDPYPFYDLKEKNLSNLSDYLDNQYGYIYLKSNFIIPLNFKQKDSALYIGRIKIASRIYVNGHLIGTTGQMPPHEFTEGNKSFALQLPKRYLNYGEKNTITIALWCHGYGSIDSMPFISDNYDVVTKADYDSLIYSKMYLIFTVILFIIFLIYIFLYLLRRSESENLTFGLLCLFTGLYLSVFYYGEYSFIGGAHITYLQFEKIFKGVTALITGYLIVCFTRDFLHYKESGHGKLIRFLLTLIAAIIPLTADNIPDFRFRLRISFLFIIVQFIFLTKIIIISIRKKDRKFNHYVLCLIPFILAFSSQLIAKLFFNQKIDTLLLAISWIAVIFLFLGILIIHFVRLANEVEYMNRNLERLVTERTDALEKEKNRALKEIDLAGFVQRSFYRLDTTEIKDWDIKLTSKPMAGVSGDLYMAFLNDNHLEGFGIFDISGHGIASGLVTMLVKNIIEQEFKKGLKKPLYEVMSRINNRIIIEKGNIENYLTGMLIRFNKDGYELVNAGHPKAILYSADTKDLHLIENDGINQFGAIGIPDLPVNFQTVHFDMKENDELILYTDGITECINEEKRYFGIDGIMSVIKDNISKDLEKQVNALPEALFKFSGTKNLGDDITYIILKKLVK</sequence>
<dbReference type="SUPFAM" id="SSF49785">
    <property type="entry name" value="Galactose-binding domain-like"/>
    <property type="match status" value="1"/>
</dbReference>
<feature type="transmembrane region" description="Helical" evidence="3">
    <location>
        <begin position="208"/>
        <end position="226"/>
    </location>
</feature>
<evidence type="ECO:0000256" key="2">
    <source>
        <dbReference type="ARBA" id="ARBA00023295"/>
    </source>
</evidence>
<dbReference type="AlphaFoldDB" id="A0A1I3K7R5"/>
<dbReference type="InterPro" id="IPR001932">
    <property type="entry name" value="PPM-type_phosphatase-like_dom"/>
</dbReference>
<feature type="transmembrane region" description="Helical" evidence="3">
    <location>
        <begin position="362"/>
        <end position="385"/>
    </location>
</feature>
<reference evidence="6" key="1">
    <citation type="submission" date="2016-10" db="EMBL/GenBank/DDBJ databases">
        <authorList>
            <person name="Varghese N."/>
            <person name="Submissions S."/>
        </authorList>
    </citation>
    <scope>NUCLEOTIDE SEQUENCE [LARGE SCALE GENOMIC DNA]</scope>
    <source>
        <strain evidence="6">XBD1002</strain>
    </source>
</reference>
<accession>A0A1I3K7R5</accession>
<evidence type="ECO:0000259" key="4">
    <source>
        <dbReference type="SMART" id="SM00331"/>
    </source>
</evidence>
<feature type="transmembrane region" description="Helical" evidence="3">
    <location>
        <begin position="246"/>
        <end position="265"/>
    </location>
</feature>